<proteinExistence type="predicted"/>
<protein>
    <submittedName>
        <fullName evidence="1">Glycosyltransferase family 32 protein</fullName>
    </submittedName>
</protein>
<evidence type="ECO:0000313" key="2">
    <source>
        <dbReference type="Proteomes" id="UP000636479"/>
    </source>
</evidence>
<evidence type="ECO:0000313" key="1">
    <source>
        <dbReference type="EMBL" id="KAF7299307.1"/>
    </source>
</evidence>
<reference evidence="1" key="1">
    <citation type="submission" date="2020-05" db="EMBL/GenBank/DDBJ databases">
        <title>Mycena genomes resolve the evolution of fungal bioluminescence.</title>
        <authorList>
            <person name="Tsai I.J."/>
        </authorList>
    </citation>
    <scope>NUCLEOTIDE SEQUENCE</scope>
    <source>
        <strain evidence="1">171206Taipei</strain>
    </source>
</reference>
<dbReference type="AlphaFoldDB" id="A0A8H6SJ75"/>
<dbReference type="RefSeq" id="XP_037218695.1">
    <property type="nucleotide sequence ID" value="XM_037365453.1"/>
</dbReference>
<dbReference type="GeneID" id="59347969"/>
<sequence length="616" mass="69327">MGNRFKFFIMIRSKFVPTTFPKFPMVKLDTDVFATILTYIHDPATIYTLFRVFPKSHPLFLTTVDRLWQLPVNLDSFDPRVTTASNHILDYLLTTPAEETEPHGYRLRQLVVRLEHESLESRDQPNPPASILALRGRIVDLLGVARNLRSLDYHGYPGLRLDSDILTPLAKLEWLEQFSTDCARCSSEQGVPASGGDYAAPGELSAKFDAENWDMDTTIGPSLFSLELRHINQTMFGIMKTKVDEFKTYTKLRRLALDITEGVWDWGGGGSPAMGATPTYEFPFLGFPSVRSLELVVCDKTLSALRTGPLNMVNCSLLTELYLDVRYSIWWLAFPDIRLFGALAPLEMSSLRVLEIKDGTKNSVRHHWSPSQDTNGWDHDGRQYHGLVSRFISNLPHLTTLWVDERVLLPAGISVQQLLANPQTTKIIKHAEAFQIVLSRLTSLRVGFGRVDAVDVQTILERCDATKLTQFGFEWKWQAYGQNETISTQLLDSIARFPLLRDVHILFPRPGTETNQLATTDPRTLTDVAALFACNNTIATVGIGHSVIWDRGSPPVLVCDGKHGLPNAAVSKFFQAGFMLNGQEGLVPDCDNCIPERPDLREEIEQLRDVLRDILT</sequence>
<name>A0A8H6SJ75_9AGAR</name>
<keyword evidence="2" id="KW-1185">Reference proteome</keyword>
<comment type="caution">
    <text evidence="1">The sequence shown here is derived from an EMBL/GenBank/DDBJ whole genome shotgun (WGS) entry which is preliminary data.</text>
</comment>
<dbReference type="OrthoDB" id="3015518at2759"/>
<dbReference type="EMBL" id="JACAZF010000007">
    <property type="protein sequence ID" value="KAF7299307.1"/>
    <property type="molecule type" value="Genomic_DNA"/>
</dbReference>
<organism evidence="1 2">
    <name type="scientific">Mycena indigotica</name>
    <dbReference type="NCBI Taxonomy" id="2126181"/>
    <lineage>
        <taxon>Eukaryota</taxon>
        <taxon>Fungi</taxon>
        <taxon>Dikarya</taxon>
        <taxon>Basidiomycota</taxon>
        <taxon>Agaricomycotina</taxon>
        <taxon>Agaricomycetes</taxon>
        <taxon>Agaricomycetidae</taxon>
        <taxon>Agaricales</taxon>
        <taxon>Marasmiineae</taxon>
        <taxon>Mycenaceae</taxon>
        <taxon>Mycena</taxon>
    </lineage>
</organism>
<gene>
    <name evidence="1" type="ORF">MIND_00879700</name>
</gene>
<keyword evidence="1" id="KW-0808">Transferase</keyword>
<dbReference type="Proteomes" id="UP000636479">
    <property type="component" value="Unassembled WGS sequence"/>
</dbReference>
<accession>A0A8H6SJ75</accession>
<dbReference type="GO" id="GO:0016740">
    <property type="term" value="F:transferase activity"/>
    <property type="evidence" value="ECO:0007669"/>
    <property type="project" value="UniProtKB-KW"/>
</dbReference>